<dbReference type="InterPro" id="IPR004316">
    <property type="entry name" value="SWEET_rpt"/>
</dbReference>
<keyword evidence="6" id="KW-0762">Sugar transport</keyword>
<comment type="similarity">
    <text evidence="2">Belongs to the SWEET sugar transporter family.</text>
</comment>
<gene>
    <name evidence="11" type="ORF">OFUS_LOCUS21267</name>
</gene>
<protein>
    <recommendedName>
        <fullName evidence="3">Sugar transporter SWEET1</fullName>
    </recommendedName>
</protein>
<dbReference type="EMBL" id="CAIIXF020000010">
    <property type="protein sequence ID" value="CAH1796906.1"/>
    <property type="molecule type" value="Genomic_DNA"/>
</dbReference>
<evidence type="ECO:0000256" key="9">
    <source>
        <dbReference type="ARBA" id="ARBA00022989"/>
    </source>
</evidence>
<accession>A0A8J1TWK8</accession>
<organism evidence="11 12">
    <name type="scientific">Owenia fusiformis</name>
    <name type="common">Polychaete worm</name>
    <dbReference type="NCBI Taxonomy" id="6347"/>
    <lineage>
        <taxon>Eukaryota</taxon>
        <taxon>Metazoa</taxon>
        <taxon>Spiralia</taxon>
        <taxon>Lophotrochozoa</taxon>
        <taxon>Annelida</taxon>
        <taxon>Polychaeta</taxon>
        <taxon>Sedentaria</taxon>
        <taxon>Canalipalpata</taxon>
        <taxon>Sabellida</taxon>
        <taxon>Oweniida</taxon>
        <taxon>Oweniidae</taxon>
        <taxon>Owenia</taxon>
    </lineage>
</organism>
<evidence type="ECO:0000256" key="3">
    <source>
        <dbReference type="ARBA" id="ARBA00021741"/>
    </source>
</evidence>
<dbReference type="Proteomes" id="UP000749559">
    <property type="component" value="Unassembled WGS sequence"/>
</dbReference>
<comment type="subcellular location">
    <subcellularLocation>
        <location evidence="1">Cell membrane</location>
        <topology evidence="1">Multi-pass membrane protein</topology>
    </subcellularLocation>
</comment>
<evidence type="ECO:0000256" key="10">
    <source>
        <dbReference type="ARBA" id="ARBA00023136"/>
    </source>
</evidence>
<dbReference type="InterPro" id="IPR047664">
    <property type="entry name" value="SWEET"/>
</dbReference>
<evidence type="ECO:0000256" key="6">
    <source>
        <dbReference type="ARBA" id="ARBA00022597"/>
    </source>
</evidence>
<comment type="caution">
    <text evidence="11">The sequence shown here is derived from an EMBL/GenBank/DDBJ whole genome shotgun (WGS) entry which is preliminary data.</text>
</comment>
<dbReference type="Gene3D" id="1.20.1280.290">
    <property type="match status" value="2"/>
</dbReference>
<proteinExistence type="inferred from homology"/>
<keyword evidence="8" id="KW-0677">Repeat</keyword>
<dbReference type="GO" id="GO:0005886">
    <property type="term" value="C:plasma membrane"/>
    <property type="evidence" value="ECO:0007669"/>
    <property type="project" value="UniProtKB-SubCell"/>
</dbReference>
<dbReference type="PANTHER" id="PTHR10791">
    <property type="entry name" value="RAG1-ACTIVATING PROTEIN 1"/>
    <property type="match status" value="1"/>
</dbReference>
<dbReference type="Pfam" id="PF03083">
    <property type="entry name" value="MtN3_slv"/>
    <property type="match status" value="2"/>
</dbReference>
<dbReference type="OrthoDB" id="409725at2759"/>
<sequence>MLSLTTVEYVTNTATFLMFCTGIPPCLNMMKTGSTKNVPFVLFLIGSVSCTNSMYYGREIGNSSIMNLNGLGAILQIIYALTYLAVTKNKLDCVPYFLLFLLYFCSVYYYLYSIVIDPDLVRENVGIIASTICTMMLFMPVTELPGNIINKNADGVPAVMLVGSCICSICWLTYGYLLQDVFIYGPNFVGICVAFLKLLMFPLYGGSKTKTE</sequence>
<keyword evidence="7" id="KW-0812">Transmembrane</keyword>
<keyword evidence="5" id="KW-1003">Cell membrane</keyword>
<keyword evidence="12" id="KW-1185">Reference proteome</keyword>
<evidence type="ECO:0000256" key="8">
    <source>
        <dbReference type="ARBA" id="ARBA00022737"/>
    </source>
</evidence>
<evidence type="ECO:0000256" key="4">
    <source>
        <dbReference type="ARBA" id="ARBA00022448"/>
    </source>
</evidence>
<dbReference type="AlphaFoldDB" id="A0A8J1TWK8"/>
<keyword evidence="4" id="KW-0813">Transport</keyword>
<evidence type="ECO:0000313" key="11">
    <source>
        <dbReference type="EMBL" id="CAH1796906.1"/>
    </source>
</evidence>
<evidence type="ECO:0000313" key="12">
    <source>
        <dbReference type="Proteomes" id="UP000749559"/>
    </source>
</evidence>
<dbReference type="GO" id="GO:0051119">
    <property type="term" value="F:sugar transmembrane transporter activity"/>
    <property type="evidence" value="ECO:0007669"/>
    <property type="project" value="InterPro"/>
</dbReference>
<evidence type="ECO:0000256" key="1">
    <source>
        <dbReference type="ARBA" id="ARBA00004651"/>
    </source>
</evidence>
<evidence type="ECO:0000256" key="2">
    <source>
        <dbReference type="ARBA" id="ARBA00007809"/>
    </source>
</evidence>
<evidence type="ECO:0000256" key="7">
    <source>
        <dbReference type="ARBA" id="ARBA00022692"/>
    </source>
</evidence>
<keyword evidence="10" id="KW-0472">Membrane</keyword>
<evidence type="ECO:0000256" key="5">
    <source>
        <dbReference type="ARBA" id="ARBA00022475"/>
    </source>
</evidence>
<reference evidence="11" key="1">
    <citation type="submission" date="2022-03" db="EMBL/GenBank/DDBJ databases">
        <authorList>
            <person name="Martin C."/>
        </authorList>
    </citation>
    <scope>NUCLEOTIDE SEQUENCE</scope>
</reference>
<dbReference type="PANTHER" id="PTHR10791:SF30">
    <property type="entry name" value="SUGAR TRANSPORTER SWEET1"/>
    <property type="match status" value="1"/>
</dbReference>
<name>A0A8J1TWK8_OWEFU</name>
<keyword evidence="9" id="KW-1133">Transmembrane helix</keyword>